<dbReference type="Proteomes" id="UP000622653">
    <property type="component" value="Unassembled WGS sequence"/>
</dbReference>
<dbReference type="AlphaFoldDB" id="A0A8J7KBX3"/>
<evidence type="ECO:0000313" key="1">
    <source>
        <dbReference type="EMBL" id="MBF4500857.1"/>
    </source>
</evidence>
<organism evidence="1 2">
    <name type="scientific">Savagea serpentis</name>
    <dbReference type="NCBI Taxonomy" id="2785297"/>
    <lineage>
        <taxon>Bacteria</taxon>
        <taxon>Bacillati</taxon>
        <taxon>Bacillota</taxon>
        <taxon>Bacilli</taxon>
        <taxon>Bacillales</taxon>
        <taxon>Caryophanaceae</taxon>
        <taxon>Savagea</taxon>
    </lineage>
</organism>
<evidence type="ECO:0000313" key="2">
    <source>
        <dbReference type="Proteomes" id="UP000622653"/>
    </source>
</evidence>
<evidence type="ECO:0008006" key="3">
    <source>
        <dbReference type="Google" id="ProtNLM"/>
    </source>
</evidence>
<keyword evidence="2" id="KW-1185">Reference proteome</keyword>
<sequence>MKKLFISLFAFMFIAGCSPKTEGVDVVFPYFYFADLPIADIQEDFDHEPFEKIARNEQRQVVFTMPEERREQLEQQTYDNMSAFLDQDVSMSFQKIEHNEDYTEFTLHVEEQKYMNYQEENLLFVLLEDSVLHQVYSNKKPETIRTVATIVNEHGEEIQKITLADDNA</sequence>
<protein>
    <recommendedName>
        <fullName evidence="3">DUF4252 domain-containing protein</fullName>
    </recommendedName>
</protein>
<name>A0A8J7KBX3_9BACL</name>
<proteinExistence type="predicted"/>
<accession>A0A8J7KBX3</accession>
<gene>
    <name evidence="1" type="ORF">IRY55_05710</name>
</gene>
<dbReference type="RefSeq" id="WP_194562271.1">
    <property type="nucleotide sequence ID" value="NZ_JADKPV010000001.1"/>
</dbReference>
<dbReference type="PROSITE" id="PS51257">
    <property type="entry name" value="PROKAR_LIPOPROTEIN"/>
    <property type="match status" value="1"/>
</dbReference>
<comment type="caution">
    <text evidence="1">The sequence shown here is derived from an EMBL/GenBank/DDBJ whole genome shotgun (WGS) entry which is preliminary data.</text>
</comment>
<reference evidence="1" key="1">
    <citation type="submission" date="2020-11" db="EMBL/GenBank/DDBJ databases">
        <title>Multidrug resistant novel bacterium Savagea serpentis sp. nov., isolated from the scats of a vine snake (Ahaetulla nasuta).</title>
        <authorList>
            <person name="Venkata Ramana V."/>
            <person name="Vikas Patil S."/>
            <person name="Yogita Lugani V."/>
        </authorList>
    </citation>
    <scope>NUCLEOTIDE SEQUENCE</scope>
    <source>
        <strain evidence="1">SN6</strain>
    </source>
</reference>
<dbReference type="EMBL" id="JADKPV010000001">
    <property type="protein sequence ID" value="MBF4500857.1"/>
    <property type="molecule type" value="Genomic_DNA"/>
</dbReference>